<dbReference type="GO" id="GO:0005737">
    <property type="term" value="C:cytoplasm"/>
    <property type="evidence" value="ECO:0007669"/>
    <property type="project" value="UniProtKB-SubCell"/>
</dbReference>
<evidence type="ECO:0000256" key="6">
    <source>
        <dbReference type="HAMAP-Rule" id="MF_00031"/>
    </source>
</evidence>
<evidence type="ECO:0000256" key="2">
    <source>
        <dbReference type="ARBA" id="ARBA00022763"/>
    </source>
</evidence>
<evidence type="ECO:0000256" key="3">
    <source>
        <dbReference type="ARBA" id="ARBA00023125"/>
    </source>
</evidence>
<dbReference type="Gene3D" id="1.10.150.20">
    <property type="entry name" value="5' to 3' exonuclease, C-terminal subdomain"/>
    <property type="match status" value="1"/>
</dbReference>
<keyword evidence="9" id="KW-0547">Nucleotide-binding</keyword>
<sequence>MIGFLSGAIHSKFTNQIILLVSGVGYLVTVPPSYLNLLKVSAQTELFIYTHVREDTLDLYGFSTKDELELFKLTLTVSGIGPKTALLVVDKGVGKVEQAIKNADTDFFTTVPRLGHKNAQKIIIELKNKLGGLKELDLTSENGESTQAIEALRNLGYTRQEATQAIGAVPASEITLEQKITYALRNLGKVKKI</sequence>
<comment type="domain">
    <text evidence="6">Has three domains with a flexible linker between the domains II and III and assumes an 'L' shape. Domain III is highly mobile and contacts RuvB.</text>
</comment>
<dbReference type="Proteomes" id="UP000178859">
    <property type="component" value="Unassembled WGS sequence"/>
</dbReference>
<dbReference type="InterPro" id="IPR010994">
    <property type="entry name" value="RuvA_2-like"/>
</dbReference>
<dbReference type="HAMAP" id="MF_00031">
    <property type="entry name" value="DNA_HJ_migration_RuvA"/>
    <property type="match status" value="1"/>
</dbReference>
<dbReference type="GO" id="GO:0009378">
    <property type="term" value="F:four-way junction helicase activity"/>
    <property type="evidence" value="ECO:0007669"/>
    <property type="project" value="InterPro"/>
</dbReference>
<keyword evidence="1 6" id="KW-0963">Cytoplasm</keyword>
<dbReference type="Pfam" id="PF14520">
    <property type="entry name" value="HHH_5"/>
    <property type="match status" value="1"/>
</dbReference>
<keyword evidence="9" id="KW-0378">Hydrolase</keyword>
<evidence type="ECO:0000313" key="10">
    <source>
        <dbReference type="Proteomes" id="UP000178859"/>
    </source>
</evidence>
<dbReference type="SUPFAM" id="SSF50249">
    <property type="entry name" value="Nucleic acid-binding proteins"/>
    <property type="match status" value="1"/>
</dbReference>
<comment type="similarity">
    <text evidence="6">Belongs to the RuvA family.</text>
</comment>
<dbReference type="InterPro" id="IPR013849">
    <property type="entry name" value="DNA_helicase_Holl-junc_RuvA_I"/>
</dbReference>
<dbReference type="Gene3D" id="2.40.50.140">
    <property type="entry name" value="Nucleic acid-binding proteins"/>
    <property type="match status" value="1"/>
</dbReference>
<dbReference type="Pfam" id="PF07499">
    <property type="entry name" value="RuvA_C"/>
    <property type="match status" value="1"/>
</dbReference>
<feature type="region of interest" description="Domain II" evidence="6">
    <location>
        <begin position="64"/>
        <end position="141"/>
    </location>
</feature>
<comment type="caution">
    <text evidence="6">Lacks conserved residue(s) required for the propagation of feature annotation.</text>
</comment>
<dbReference type="SUPFAM" id="SSF46929">
    <property type="entry name" value="DNA helicase RuvA subunit, C-terminal domain"/>
    <property type="match status" value="1"/>
</dbReference>
<dbReference type="EMBL" id="MFDT01000015">
    <property type="protein sequence ID" value="OGE64955.1"/>
    <property type="molecule type" value="Genomic_DNA"/>
</dbReference>
<proteinExistence type="inferred from homology"/>
<comment type="caution">
    <text evidence="9">The sequence shown here is derived from an EMBL/GenBank/DDBJ whole genome shotgun (WGS) entry which is preliminary data.</text>
</comment>
<dbReference type="InterPro" id="IPR036267">
    <property type="entry name" value="RuvA_C_sf"/>
</dbReference>
<dbReference type="InterPro" id="IPR012340">
    <property type="entry name" value="NA-bd_OB-fold"/>
</dbReference>
<keyword evidence="9" id="KW-0067">ATP-binding</keyword>
<dbReference type="GO" id="GO:0006281">
    <property type="term" value="P:DNA repair"/>
    <property type="evidence" value="ECO:0007669"/>
    <property type="project" value="UniProtKB-UniRule"/>
</dbReference>
<dbReference type="SUPFAM" id="SSF47781">
    <property type="entry name" value="RuvA domain 2-like"/>
    <property type="match status" value="1"/>
</dbReference>
<reference evidence="9 10" key="1">
    <citation type="journal article" date="2016" name="Nat. Commun.">
        <title>Thousands of microbial genomes shed light on interconnected biogeochemical processes in an aquifer system.</title>
        <authorList>
            <person name="Anantharaman K."/>
            <person name="Brown C.T."/>
            <person name="Hug L.A."/>
            <person name="Sharon I."/>
            <person name="Castelle C.J."/>
            <person name="Probst A.J."/>
            <person name="Thomas B.C."/>
            <person name="Singh A."/>
            <person name="Wilkins M.J."/>
            <person name="Karaoz U."/>
            <person name="Brodie E.L."/>
            <person name="Williams K.H."/>
            <person name="Hubbard S.S."/>
            <person name="Banfield J.F."/>
        </authorList>
    </citation>
    <scope>NUCLEOTIDE SEQUENCE [LARGE SCALE GENOMIC DNA]</scope>
</reference>
<comment type="subunit">
    <text evidence="6">Homotetramer. Forms an RuvA(8)-RuvB(12)-Holliday junction (HJ) complex. HJ DNA is sandwiched between 2 RuvA tetramers; dsDNA enters through RuvA and exits via RuvB. An RuvB hexamer assembles on each DNA strand where it exits the tetramer. Each RuvB hexamer is contacted by two RuvA subunits (via domain III) on 2 adjacent RuvB subunits; this complex drives branch migration. In the full resolvosome a probable DNA-RuvA(4)-RuvB(12)-RuvC(2) complex forms which resolves the HJ.</text>
</comment>
<dbReference type="GO" id="GO:0000400">
    <property type="term" value="F:four-way junction DNA binding"/>
    <property type="evidence" value="ECO:0007669"/>
    <property type="project" value="UniProtKB-UniRule"/>
</dbReference>
<evidence type="ECO:0000259" key="8">
    <source>
        <dbReference type="Pfam" id="PF07499"/>
    </source>
</evidence>
<keyword evidence="3 6" id="KW-0238">DNA-binding</keyword>
<keyword evidence="5 6" id="KW-0234">DNA repair</keyword>
<keyword evidence="9" id="KW-0347">Helicase</keyword>
<dbReference type="InterPro" id="IPR011114">
    <property type="entry name" value="RuvA_C"/>
</dbReference>
<dbReference type="GO" id="GO:0048476">
    <property type="term" value="C:Holliday junction resolvase complex"/>
    <property type="evidence" value="ECO:0007669"/>
    <property type="project" value="UniProtKB-UniRule"/>
</dbReference>
<evidence type="ECO:0000256" key="1">
    <source>
        <dbReference type="ARBA" id="ARBA00022490"/>
    </source>
</evidence>
<organism evidence="9 10">
    <name type="scientific">Candidatus Daviesbacteria bacterium RIFCSPLOWO2_02_FULL_36_7</name>
    <dbReference type="NCBI Taxonomy" id="1797792"/>
    <lineage>
        <taxon>Bacteria</taxon>
        <taxon>Candidatus Daviesiibacteriota</taxon>
    </lineage>
</organism>
<evidence type="ECO:0000313" key="9">
    <source>
        <dbReference type="EMBL" id="OGE64955.1"/>
    </source>
</evidence>
<name>A0A1F5MHX0_9BACT</name>
<keyword evidence="4 6" id="KW-0233">DNA recombination</keyword>
<dbReference type="InterPro" id="IPR000085">
    <property type="entry name" value="RuvA"/>
</dbReference>
<dbReference type="GO" id="GO:0005524">
    <property type="term" value="F:ATP binding"/>
    <property type="evidence" value="ECO:0007669"/>
    <property type="project" value="InterPro"/>
</dbReference>
<dbReference type="AlphaFoldDB" id="A0A1F5MHX0"/>
<keyword evidence="2 6" id="KW-0227">DNA damage</keyword>
<feature type="domain" description="Holliday junction DNA helicase RuvA C-terminal" evidence="8">
    <location>
        <begin position="145"/>
        <end position="187"/>
    </location>
</feature>
<evidence type="ECO:0000256" key="4">
    <source>
        <dbReference type="ARBA" id="ARBA00023172"/>
    </source>
</evidence>
<protein>
    <recommendedName>
        <fullName evidence="6">Holliday junction branch migration complex subunit RuvA</fullName>
    </recommendedName>
</protein>
<comment type="subcellular location">
    <subcellularLocation>
        <location evidence="6">Cytoplasm</location>
    </subcellularLocation>
</comment>
<feature type="domain" description="DNA helicase Holliday junction RuvA type" evidence="7">
    <location>
        <begin position="1"/>
        <end position="61"/>
    </location>
</feature>
<dbReference type="CDD" id="cd14332">
    <property type="entry name" value="UBA_RuvA_C"/>
    <property type="match status" value="1"/>
</dbReference>
<dbReference type="NCBIfam" id="TIGR00084">
    <property type="entry name" value="ruvA"/>
    <property type="match status" value="1"/>
</dbReference>
<feature type="region of interest" description="Domain III" evidence="6">
    <location>
        <begin position="147"/>
        <end position="193"/>
    </location>
</feature>
<comment type="function">
    <text evidence="6">The RuvA-RuvB-RuvC complex processes Holliday junction (HJ) DNA during genetic recombination and DNA repair, while the RuvA-RuvB complex plays an important role in the rescue of blocked DNA replication forks via replication fork reversal (RFR). RuvA specifically binds to HJ cruciform DNA, conferring on it an open structure. The RuvB hexamer acts as an ATP-dependent pump, pulling dsDNA into and through the RuvAB complex. HJ branch migration allows RuvC to scan DNA until it finds its consensus sequence, where it cleaves and resolves the cruciform DNA.</text>
</comment>
<gene>
    <name evidence="6" type="primary">ruvA</name>
    <name evidence="9" type="ORF">A3I48_04290</name>
</gene>
<dbReference type="Gene3D" id="1.10.8.10">
    <property type="entry name" value="DNA helicase RuvA subunit, C-terminal domain"/>
    <property type="match status" value="1"/>
</dbReference>
<evidence type="ECO:0000256" key="5">
    <source>
        <dbReference type="ARBA" id="ARBA00023204"/>
    </source>
</evidence>
<accession>A0A1F5MHX0</accession>
<dbReference type="Pfam" id="PF01330">
    <property type="entry name" value="RuvA_N"/>
    <property type="match status" value="1"/>
</dbReference>
<evidence type="ECO:0000259" key="7">
    <source>
        <dbReference type="Pfam" id="PF01330"/>
    </source>
</evidence>
<dbReference type="GO" id="GO:0006310">
    <property type="term" value="P:DNA recombination"/>
    <property type="evidence" value="ECO:0007669"/>
    <property type="project" value="UniProtKB-UniRule"/>
</dbReference>
<dbReference type="GO" id="GO:0009379">
    <property type="term" value="C:Holliday junction helicase complex"/>
    <property type="evidence" value="ECO:0007669"/>
    <property type="project" value="InterPro"/>
</dbReference>